<feature type="transmembrane region" description="Helical" evidence="10">
    <location>
        <begin position="382"/>
        <end position="404"/>
    </location>
</feature>
<keyword evidence="5" id="KW-0863">Zinc-finger</keyword>
<sequence>MRTDQQEIVTELRLDSPLFQAQTSDAMNWLLQTEPGAVCRVCHSCDATVESGILIAPCGCKGTLRWVHTSCLGNWRKPAGGTARLKPTCDVCLKDYDAGPRGPFCLPVGLIPDALFALAYSLLACLPPLLAIMHSCDRSNILTRALRLYRMIPLVIVVGLTVSAFDWLAGRQHADGSSLRCGLRMAIGLIVTAAGALRMMGSDIWTFEAGGFRSCDNGARSFRRALGDCFVLLMVSLALLPYSLLKGDKVHQATREALLRFRQRHAIDSDGLFMGMVSLYMREGSYYLMIAVWSLTPLVICARLWSRNSLPFIPLYLIVALLGAISVWKRRAIDQLMEEGGLYSSSLAFCIVGVVLSVILRMASFAMRRSWWMFEALGEYDLLGFLVVGLPIATIIGCSISGPLESLRAAVVRLSDDHLRAGG</sequence>
<evidence type="ECO:0000256" key="2">
    <source>
        <dbReference type="ARBA" id="ARBA00022679"/>
    </source>
</evidence>
<feature type="transmembrane region" description="Helical" evidence="10">
    <location>
        <begin position="221"/>
        <end position="245"/>
    </location>
</feature>
<accession>A0A0G4FIM3</accession>
<dbReference type="Gene3D" id="3.30.40.10">
    <property type="entry name" value="Zinc/RING finger domain, C3HC4 (zinc finger)"/>
    <property type="match status" value="1"/>
</dbReference>
<dbReference type="OrthoDB" id="273089at2759"/>
<dbReference type="InterPro" id="IPR013083">
    <property type="entry name" value="Znf_RING/FYVE/PHD"/>
</dbReference>
<keyword evidence="6" id="KW-0833">Ubl conjugation pathway</keyword>
<dbReference type="Proteomes" id="UP000041254">
    <property type="component" value="Unassembled WGS sequence"/>
</dbReference>
<dbReference type="GO" id="GO:0016740">
    <property type="term" value="F:transferase activity"/>
    <property type="evidence" value="ECO:0007669"/>
    <property type="project" value="UniProtKB-KW"/>
</dbReference>
<dbReference type="PANTHER" id="PTHR46065">
    <property type="entry name" value="E3 UBIQUITIN-PROTEIN LIGASE MARCH 2/3 FAMILY MEMBER"/>
    <property type="match status" value="1"/>
</dbReference>
<keyword evidence="8 10" id="KW-1133">Transmembrane helix</keyword>
<dbReference type="InterPro" id="IPR011016">
    <property type="entry name" value="Znf_RING-CH"/>
</dbReference>
<dbReference type="EMBL" id="CDMY01000444">
    <property type="protein sequence ID" value="CEM13141.1"/>
    <property type="molecule type" value="Genomic_DNA"/>
</dbReference>
<evidence type="ECO:0000259" key="11">
    <source>
        <dbReference type="PROSITE" id="PS51292"/>
    </source>
</evidence>
<feature type="transmembrane region" description="Helical" evidence="10">
    <location>
        <begin position="151"/>
        <end position="169"/>
    </location>
</feature>
<dbReference type="SMART" id="SM00744">
    <property type="entry name" value="RINGv"/>
    <property type="match status" value="1"/>
</dbReference>
<evidence type="ECO:0000256" key="1">
    <source>
        <dbReference type="ARBA" id="ARBA00004141"/>
    </source>
</evidence>
<name>A0A0G4FIM3_VITBC</name>
<evidence type="ECO:0000256" key="5">
    <source>
        <dbReference type="ARBA" id="ARBA00022771"/>
    </source>
</evidence>
<dbReference type="Pfam" id="PF12906">
    <property type="entry name" value="RINGv"/>
    <property type="match status" value="1"/>
</dbReference>
<evidence type="ECO:0000256" key="4">
    <source>
        <dbReference type="ARBA" id="ARBA00022723"/>
    </source>
</evidence>
<evidence type="ECO:0000313" key="13">
    <source>
        <dbReference type="Proteomes" id="UP000041254"/>
    </source>
</evidence>
<feature type="transmembrane region" description="Helical" evidence="10">
    <location>
        <begin position="340"/>
        <end position="362"/>
    </location>
</feature>
<feature type="transmembrane region" description="Helical" evidence="10">
    <location>
        <begin position="181"/>
        <end position="201"/>
    </location>
</feature>
<dbReference type="InParanoid" id="A0A0G4FIM3"/>
<keyword evidence="9 10" id="KW-0472">Membrane</keyword>
<evidence type="ECO:0000256" key="9">
    <source>
        <dbReference type="ARBA" id="ARBA00023136"/>
    </source>
</evidence>
<reference evidence="12 13" key="1">
    <citation type="submission" date="2014-11" db="EMBL/GenBank/DDBJ databases">
        <authorList>
            <person name="Zhu J."/>
            <person name="Qi W."/>
            <person name="Song R."/>
        </authorList>
    </citation>
    <scope>NUCLEOTIDE SEQUENCE [LARGE SCALE GENOMIC DNA]</scope>
</reference>
<keyword evidence="2" id="KW-0808">Transferase</keyword>
<proteinExistence type="predicted"/>
<evidence type="ECO:0000256" key="6">
    <source>
        <dbReference type="ARBA" id="ARBA00022786"/>
    </source>
</evidence>
<dbReference type="GO" id="GO:0008270">
    <property type="term" value="F:zinc ion binding"/>
    <property type="evidence" value="ECO:0007669"/>
    <property type="project" value="UniProtKB-KW"/>
</dbReference>
<comment type="subcellular location">
    <subcellularLocation>
        <location evidence="1">Membrane</location>
        <topology evidence="1">Multi-pass membrane protein</topology>
    </subcellularLocation>
</comment>
<dbReference type="VEuPathDB" id="CryptoDB:Vbra_1366"/>
<evidence type="ECO:0000256" key="10">
    <source>
        <dbReference type="SAM" id="Phobius"/>
    </source>
</evidence>
<keyword evidence="4" id="KW-0479">Metal-binding</keyword>
<dbReference type="PANTHER" id="PTHR46065:SF3">
    <property type="entry name" value="FI20425P1"/>
    <property type="match status" value="1"/>
</dbReference>
<feature type="transmembrane region" description="Helical" evidence="10">
    <location>
        <begin position="110"/>
        <end position="131"/>
    </location>
</feature>
<feature type="domain" description="RING-CH-type" evidence="11">
    <location>
        <begin position="31"/>
        <end position="99"/>
    </location>
</feature>
<dbReference type="PROSITE" id="PS51292">
    <property type="entry name" value="ZF_RING_CH"/>
    <property type="match status" value="1"/>
</dbReference>
<evidence type="ECO:0000256" key="8">
    <source>
        <dbReference type="ARBA" id="ARBA00022989"/>
    </source>
</evidence>
<evidence type="ECO:0000313" key="12">
    <source>
        <dbReference type="EMBL" id="CEM13141.1"/>
    </source>
</evidence>
<feature type="transmembrane region" description="Helical" evidence="10">
    <location>
        <begin position="311"/>
        <end position="328"/>
    </location>
</feature>
<keyword evidence="7" id="KW-0862">Zinc</keyword>
<dbReference type="CDD" id="cd16495">
    <property type="entry name" value="RING_CH-C4HC3_MARCH"/>
    <property type="match status" value="1"/>
</dbReference>
<feature type="transmembrane region" description="Helical" evidence="10">
    <location>
        <begin position="286"/>
        <end position="305"/>
    </location>
</feature>
<dbReference type="AlphaFoldDB" id="A0A0G4FIM3"/>
<dbReference type="GO" id="GO:0016020">
    <property type="term" value="C:membrane"/>
    <property type="evidence" value="ECO:0007669"/>
    <property type="project" value="UniProtKB-SubCell"/>
</dbReference>
<gene>
    <name evidence="12" type="ORF">Vbra_1366</name>
</gene>
<dbReference type="SUPFAM" id="SSF57850">
    <property type="entry name" value="RING/U-box"/>
    <property type="match status" value="1"/>
</dbReference>
<keyword evidence="3 10" id="KW-0812">Transmembrane</keyword>
<evidence type="ECO:0000256" key="3">
    <source>
        <dbReference type="ARBA" id="ARBA00022692"/>
    </source>
</evidence>
<keyword evidence="13" id="KW-1185">Reference proteome</keyword>
<protein>
    <recommendedName>
        <fullName evidence="11">RING-CH-type domain-containing protein</fullName>
    </recommendedName>
</protein>
<organism evidence="12 13">
    <name type="scientific">Vitrella brassicaformis (strain CCMP3155)</name>
    <dbReference type="NCBI Taxonomy" id="1169540"/>
    <lineage>
        <taxon>Eukaryota</taxon>
        <taxon>Sar</taxon>
        <taxon>Alveolata</taxon>
        <taxon>Colpodellida</taxon>
        <taxon>Vitrellaceae</taxon>
        <taxon>Vitrella</taxon>
    </lineage>
</organism>
<evidence type="ECO:0000256" key="7">
    <source>
        <dbReference type="ARBA" id="ARBA00022833"/>
    </source>
</evidence>
<dbReference type="PhylomeDB" id="A0A0G4FIM3"/>